<dbReference type="PANTHER" id="PTHR43876:SF7">
    <property type="entry name" value="UBIQUINONE BIOSYNTHESIS MONOOXYGENASE COQ6, MITOCHONDRIAL"/>
    <property type="match status" value="1"/>
</dbReference>
<reference evidence="2" key="1">
    <citation type="submission" date="2018-06" db="EMBL/GenBank/DDBJ databases">
        <authorList>
            <person name="Zhirakovskaya E."/>
        </authorList>
    </citation>
    <scope>NUCLEOTIDE SEQUENCE</scope>
</reference>
<dbReference type="Gene3D" id="3.50.50.60">
    <property type="entry name" value="FAD/NAD(P)-binding domain"/>
    <property type="match status" value="1"/>
</dbReference>
<dbReference type="SUPFAM" id="SSF51905">
    <property type="entry name" value="FAD/NAD(P)-binding domain"/>
    <property type="match status" value="1"/>
</dbReference>
<accession>A0A3B0WB51</accession>
<dbReference type="GO" id="GO:0071949">
    <property type="term" value="F:FAD binding"/>
    <property type="evidence" value="ECO:0007669"/>
    <property type="project" value="InterPro"/>
</dbReference>
<organism evidence="2">
    <name type="scientific">hydrothermal vent metagenome</name>
    <dbReference type="NCBI Taxonomy" id="652676"/>
    <lineage>
        <taxon>unclassified sequences</taxon>
        <taxon>metagenomes</taxon>
        <taxon>ecological metagenomes</taxon>
    </lineage>
</organism>
<feature type="non-terminal residue" evidence="2">
    <location>
        <position position="1"/>
    </location>
</feature>
<dbReference type="AlphaFoldDB" id="A0A3B0WB51"/>
<evidence type="ECO:0000313" key="2">
    <source>
        <dbReference type="EMBL" id="VAW49523.1"/>
    </source>
</evidence>
<dbReference type="PANTHER" id="PTHR43876">
    <property type="entry name" value="UBIQUINONE BIOSYNTHESIS MONOOXYGENASE COQ6, MITOCHONDRIAL"/>
    <property type="match status" value="1"/>
</dbReference>
<dbReference type="EMBL" id="UOFB01000356">
    <property type="protein sequence ID" value="VAW49523.1"/>
    <property type="molecule type" value="Genomic_DNA"/>
</dbReference>
<dbReference type="InterPro" id="IPR036188">
    <property type="entry name" value="FAD/NAD-bd_sf"/>
</dbReference>
<evidence type="ECO:0000259" key="1">
    <source>
        <dbReference type="Pfam" id="PF01494"/>
    </source>
</evidence>
<dbReference type="PRINTS" id="PR00420">
    <property type="entry name" value="RNGMNOXGNASE"/>
</dbReference>
<feature type="domain" description="FAD-binding" evidence="1">
    <location>
        <begin position="2"/>
        <end position="69"/>
    </location>
</feature>
<protein>
    <submittedName>
        <fullName evidence="2">2-polyprenylphenol hydroxylase</fullName>
    </submittedName>
</protein>
<sequence>TRRHAQHYVKANLALVGDAAHTIHPQAGQGVNLGLLDAAALIETVLNAKQAGKAWGRHSVLRKYERWRRGDNAIVQRSMEAFDWLFKQDNSLKSTVKTTFRKRFLPLANRLTPLKNWLMGQALNGREALPKLAK</sequence>
<dbReference type="InterPro" id="IPR002938">
    <property type="entry name" value="FAD-bd"/>
</dbReference>
<gene>
    <name evidence="2" type="ORF">MNBD_GAMMA04-109</name>
</gene>
<dbReference type="Pfam" id="PF01494">
    <property type="entry name" value="FAD_binding_3"/>
    <property type="match status" value="1"/>
</dbReference>
<dbReference type="InterPro" id="IPR051205">
    <property type="entry name" value="UbiH/COQ6_monooxygenase"/>
</dbReference>
<name>A0A3B0WB51_9ZZZZ</name>
<proteinExistence type="predicted"/>